<evidence type="ECO:0000313" key="2">
    <source>
        <dbReference type="Proteomes" id="UP000886653"/>
    </source>
</evidence>
<gene>
    <name evidence="1" type="ORF">CROQUDRAFT_102548</name>
</gene>
<accession>A0A9P6T4S8</accession>
<name>A0A9P6T4S8_9BASI</name>
<dbReference type="Proteomes" id="UP000886653">
    <property type="component" value="Unassembled WGS sequence"/>
</dbReference>
<reference evidence="1" key="1">
    <citation type="submission" date="2013-11" db="EMBL/GenBank/DDBJ databases">
        <title>Genome sequence of the fusiform rust pathogen reveals effectors for host alternation and coevolution with pine.</title>
        <authorList>
            <consortium name="DOE Joint Genome Institute"/>
            <person name="Smith K."/>
            <person name="Pendleton A."/>
            <person name="Kubisiak T."/>
            <person name="Anderson C."/>
            <person name="Salamov A."/>
            <person name="Aerts A."/>
            <person name="Riley R."/>
            <person name="Clum A."/>
            <person name="Lindquist E."/>
            <person name="Ence D."/>
            <person name="Campbell M."/>
            <person name="Kronenberg Z."/>
            <person name="Feau N."/>
            <person name="Dhillon B."/>
            <person name="Hamelin R."/>
            <person name="Burleigh J."/>
            <person name="Smith J."/>
            <person name="Yandell M."/>
            <person name="Nelson C."/>
            <person name="Grigoriev I."/>
            <person name="Davis J."/>
        </authorList>
    </citation>
    <scope>NUCLEOTIDE SEQUENCE</scope>
    <source>
        <strain evidence="1">G11</strain>
    </source>
</reference>
<keyword evidence="2" id="KW-1185">Reference proteome</keyword>
<organism evidence="1 2">
    <name type="scientific">Cronartium quercuum f. sp. fusiforme G11</name>
    <dbReference type="NCBI Taxonomy" id="708437"/>
    <lineage>
        <taxon>Eukaryota</taxon>
        <taxon>Fungi</taxon>
        <taxon>Dikarya</taxon>
        <taxon>Basidiomycota</taxon>
        <taxon>Pucciniomycotina</taxon>
        <taxon>Pucciniomycetes</taxon>
        <taxon>Pucciniales</taxon>
        <taxon>Coleosporiaceae</taxon>
        <taxon>Cronartium</taxon>
    </lineage>
</organism>
<sequence>MNTGPSSYKIGTPALKSAICPNRNELGATVSIMDIDLMQDGPNMVQPSNQMVHESNEIPSSDVTPLGIADASLEWTSPSNIINAATKQETKS</sequence>
<evidence type="ECO:0000313" key="1">
    <source>
        <dbReference type="EMBL" id="KAG0138937.1"/>
    </source>
</evidence>
<proteinExistence type="predicted"/>
<dbReference type="EMBL" id="MU168142">
    <property type="protein sequence ID" value="KAG0138937.1"/>
    <property type="molecule type" value="Genomic_DNA"/>
</dbReference>
<comment type="caution">
    <text evidence="1">The sequence shown here is derived from an EMBL/GenBank/DDBJ whole genome shotgun (WGS) entry which is preliminary data.</text>
</comment>
<protein>
    <submittedName>
        <fullName evidence="1">Uncharacterized protein</fullName>
    </submittedName>
</protein>
<dbReference type="AlphaFoldDB" id="A0A9P6T4S8"/>